<feature type="region of interest" description="Disordered" evidence="1">
    <location>
        <begin position="24"/>
        <end position="125"/>
    </location>
</feature>
<dbReference type="Proteomes" id="UP000019243">
    <property type="component" value="Unassembled WGS sequence"/>
</dbReference>
<feature type="compositionally biased region" description="Polar residues" evidence="1">
    <location>
        <begin position="52"/>
        <end position="62"/>
    </location>
</feature>
<feature type="compositionally biased region" description="Polar residues" evidence="1">
    <location>
        <begin position="99"/>
        <end position="114"/>
    </location>
</feature>
<feature type="compositionally biased region" description="Basic and acidic residues" evidence="1">
    <location>
        <begin position="72"/>
        <end position="98"/>
    </location>
</feature>
<comment type="caution">
    <text evidence="2">The sequence shown here is derived from an EMBL/GenBank/DDBJ whole genome shotgun (WGS) entry which is preliminary data.</text>
</comment>
<dbReference type="OrthoDB" id="9992160at2"/>
<dbReference type="AlphaFoldDB" id="W7CY13"/>
<reference evidence="2 3" key="1">
    <citation type="submission" date="2012-12" db="EMBL/GenBank/DDBJ databases">
        <title>Novel taxa of Listeriaceae from agricultural environments in the United States.</title>
        <authorList>
            <person name="den Bakker H.C."/>
            <person name="Allred A."/>
            <person name="Warchocki S."/>
            <person name="Wright E.M."/>
            <person name="Burrell A."/>
            <person name="Nightingale K.K."/>
            <person name="Kephart D."/>
            <person name="Wiedmann M."/>
        </authorList>
    </citation>
    <scope>NUCLEOTIDE SEQUENCE [LARGE SCALE GENOMIC DNA]</scope>
    <source>
        <strain evidence="2 3">FSL F6-1037</strain>
    </source>
</reference>
<protein>
    <submittedName>
        <fullName evidence="2">Uncharacterized protein</fullName>
    </submittedName>
</protein>
<gene>
    <name evidence="2" type="ORF">BCAMP_03190</name>
</gene>
<accession>W7CY13</accession>
<evidence type="ECO:0000256" key="1">
    <source>
        <dbReference type="SAM" id="MobiDB-lite"/>
    </source>
</evidence>
<organism evidence="2 3">
    <name type="scientific">Brochothrix campestris FSL F6-1037</name>
    <dbReference type="NCBI Taxonomy" id="1265861"/>
    <lineage>
        <taxon>Bacteria</taxon>
        <taxon>Bacillati</taxon>
        <taxon>Bacillota</taxon>
        <taxon>Bacilli</taxon>
        <taxon>Bacillales</taxon>
        <taxon>Listeriaceae</taxon>
        <taxon>Brochothrix</taxon>
    </lineage>
</organism>
<dbReference type="EMBL" id="AODH01000010">
    <property type="protein sequence ID" value="EUJ41650.1"/>
    <property type="molecule type" value="Genomic_DNA"/>
</dbReference>
<dbReference type="STRING" id="1265861.BCAMP_03190"/>
<proteinExistence type="predicted"/>
<evidence type="ECO:0000313" key="2">
    <source>
        <dbReference type="EMBL" id="EUJ41650.1"/>
    </source>
</evidence>
<evidence type="ECO:0000313" key="3">
    <source>
        <dbReference type="Proteomes" id="UP000019243"/>
    </source>
</evidence>
<keyword evidence="3" id="KW-1185">Reference proteome</keyword>
<name>W7CY13_9LIST</name>
<dbReference type="RefSeq" id="WP_035313506.1">
    <property type="nucleotide sequence ID" value="NZ_AODH01000010.1"/>
</dbReference>
<sequence length="169" mass="19124">MEFLLMIIGGAAWLITMYLDDKKKKERKAATEAAKQSKPIRTADEPRRRTANRSSTRQKTQSTATPVAVEEVPVRPRRSTEPRRQTVRETSTRQERLQSTKGQRQSTRGQTTELSEVRVSHRKHQPKQVVQAVNVATGDVLLGKQELVRGVIMAELLAAPKALKGKRRF</sequence>